<dbReference type="AlphaFoldDB" id="A0A532V6L4"/>
<evidence type="ECO:0008006" key="4">
    <source>
        <dbReference type="Google" id="ProtNLM"/>
    </source>
</evidence>
<feature type="coiled-coil region" evidence="1">
    <location>
        <begin position="84"/>
        <end position="111"/>
    </location>
</feature>
<protein>
    <recommendedName>
        <fullName evidence="4">DUF5320 domain-containing protein</fullName>
    </recommendedName>
</protein>
<comment type="caution">
    <text evidence="2">The sequence shown here is derived from an EMBL/GenBank/DDBJ whole genome shotgun (WGS) entry which is preliminary data.</text>
</comment>
<proteinExistence type="predicted"/>
<dbReference type="InterPro" id="IPR035205">
    <property type="entry name" value="DUF5320"/>
</dbReference>
<accession>A0A532V6L4</accession>
<organism evidence="2 3">
    <name type="scientific">candidate division TA06 bacterium B3_TA06</name>
    <dbReference type="NCBI Taxonomy" id="2012487"/>
    <lineage>
        <taxon>Bacteria</taxon>
        <taxon>Bacteria division TA06</taxon>
    </lineage>
</organism>
<dbReference type="EMBL" id="NJBO01000008">
    <property type="protein sequence ID" value="TKJ42840.1"/>
    <property type="molecule type" value="Genomic_DNA"/>
</dbReference>
<evidence type="ECO:0000256" key="1">
    <source>
        <dbReference type="SAM" id="Coils"/>
    </source>
</evidence>
<sequence>MPGGDRTGPLGLGPMTGRAVGFCAGYPVPGYMNPWGGRGWGRGFGRGWGRGFGRGWAYPGYGVAPVTQPAPYYPPPSLPAADELKMLHDQLKYAEEDLKAMRERIAELEKEKPVK</sequence>
<name>A0A532V6L4_UNCT6</name>
<dbReference type="Pfam" id="PF17253">
    <property type="entry name" value="DUF5320"/>
    <property type="match status" value="1"/>
</dbReference>
<reference evidence="2 3" key="1">
    <citation type="submission" date="2017-06" db="EMBL/GenBank/DDBJ databases">
        <title>Novel microbial phyla capable of carbon fixation and sulfur reduction in deep-sea sediments.</title>
        <authorList>
            <person name="Huang J."/>
            <person name="Baker B."/>
            <person name="Wang Y."/>
        </authorList>
    </citation>
    <scope>NUCLEOTIDE SEQUENCE [LARGE SCALE GENOMIC DNA]</scope>
    <source>
        <strain evidence="2">B3_TA06</strain>
    </source>
</reference>
<keyword evidence="1" id="KW-0175">Coiled coil</keyword>
<evidence type="ECO:0000313" key="2">
    <source>
        <dbReference type="EMBL" id="TKJ42840.1"/>
    </source>
</evidence>
<evidence type="ECO:0000313" key="3">
    <source>
        <dbReference type="Proteomes" id="UP000317778"/>
    </source>
</evidence>
<dbReference type="Proteomes" id="UP000317778">
    <property type="component" value="Unassembled WGS sequence"/>
</dbReference>
<gene>
    <name evidence="2" type="ORF">CEE36_06130</name>
</gene>